<organism evidence="3 4">
    <name type="scientific">Sphingobacterium multivorum</name>
    <dbReference type="NCBI Taxonomy" id="28454"/>
    <lineage>
        <taxon>Bacteria</taxon>
        <taxon>Pseudomonadati</taxon>
        <taxon>Bacteroidota</taxon>
        <taxon>Sphingobacteriia</taxon>
        <taxon>Sphingobacteriales</taxon>
        <taxon>Sphingobacteriaceae</taxon>
        <taxon>Sphingobacterium</taxon>
    </lineage>
</organism>
<evidence type="ECO:0000256" key="1">
    <source>
        <dbReference type="ARBA" id="ARBA00023125"/>
    </source>
</evidence>
<name>A0A2X2LHC6_SPHMU</name>
<dbReference type="GO" id="GO:0003700">
    <property type="term" value="F:DNA-binding transcription factor activity"/>
    <property type="evidence" value="ECO:0007669"/>
    <property type="project" value="InterPro"/>
</dbReference>
<accession>A0A2X2LHC6</accession>
<evidence type="ECO:0000256" key="2">
    <source>
        <dbReference type="SAM" id="MobiDB-lite"/>
    </source>
</evidence>
<dbReference type="Gene3D" id="1.10.10.60">
    <property type="entry name" value="Homeodomain-like"/>
    <property type="match status" value="1"/>
</dbReference>
<dbReference type="GeneID" id="97179583"/>
<feature type="compositionally biased region" description="Polar residues" evidence="2">
    <location>
        <begin position="314"/>
        <end position="334"/>
    </location>
</feature>
<dbReference type="InterPro" id="IPR018060">
    <property type="entry name" value="HTH_AraC"/>
</dbReference>
<proteinExistence type="predicted"/>
<dbReference type="SMART" id="SM00342">
    <property type="entry name" value="HTH_ARAC"/>
    <property type="match status" value="1"/>
</dbReference>
<dbReference type="Proteomes" id="UP000251241">
    <property type="component" value="Unassembled WGS sequence"/>
</dbReference>
<dbReference type="GO" id="GO:0043565">
    <property type="term" value="F:sequence-specific DNA binding"/>
    <property type="evidence" value="ECO:0007669"/>
    <property type="project" value="InterPro"/>
</dbReference>
<dbReference type="EMBL" id="UAUU01000011">
    <property type="protein sequence ID" value="SPZ92679.1"/>
    <property type="molecule type" value="Genomic_DNA"/>
</dbReference>
<evidence type="ECO:0000313" key="3">
    <source>
        <dbReference type="EMBL" id="SPZ92679.1"/>
    </source>
</evidence>
<dbReference type="RefSeq" id="WP_112375977.1">
    <property type="nucleotide sequence ID" value="NZ_CP069793.1"/>
</dbReference>
<dbReference type="PANTHER" id="PTHR43280">
    <property type="entry name" value="ARAC-FAMILY TRANSCRIPTIONAL REGULATOR"/>
    <property type="match status" value="1"/>
</dbReference>
<sequence length="340" mass="39356">MERSYDFVLPQEYEPVTSPPQRPVYPIRNAQVQHWQSVHNCICEQTFDGRYGYLYYYEFWMEHEENIPIYTSMGDLHLTYPLLSEFPLRQSHYTQDFVTEFVEGRGAYLYLAKGEYRLTVPKGHHILVGFILDAGLFRPPANRHFSFLEYLVQAKKNQSAQSGKSITFHVGDVTKRQLQLLFSKINPNILDNEHMLLKQLIFLIQLSRFKISEEGKEKLIDRARNLLQMMVLHQGAQVRLSDIAEVLSKSRDYINEEHKKTYGCTFHDYRNQMLLEYIASIIVGNEKLATTAEECGFSSVIELNKFVKNQTGLTPGSFKQQQENASNDPLSAQGAQEPPS</sequence>
<protein>
    <submittedName>
        <fullName evidence="3">Adenosine deaminase</fullName>
    </submittedName>
</protein>
<reference evidence="3 4" key="1">
    <citation type="submission" date="2018-06" db="EMBL/GenBank/DDBJ databases">
        <authorList>
            <consortium name="Pathogen Informatics"/>
            <person name="Doyle S."/>
        </authorList>
    </citation>
    <scope>NUCLEOTIDE SEQUENCE [LARGE SCALE GENOMIC DNA]</scope>
    <source>
        <strain evidence="3 4">NCTC11343</strain>
    </source>
</reference>
<feature type="region of interest" description="Disordered" evidence="2">
    <location>
        <begin position="314"/>
        <end position="340"/>
    </location>
</feature>
<keyword evidence="1" id="KW-0238">DNA-binding</keyword>
<gene>
    <name evidence="3" type="ORF">NCTC11343_04668</name>
</gene>
<dbReference type="PANTHER" id="PTHR43280:SF34">
    <property type="entry name" value="ARAC-FAMILY TRANSCRIPTIONAL REGULATOR"/>
    <property type="match status" value="1"/>
</dbReference>
<dbReference type="PROSITE" id="PS01124">
    <property type="entry name" value="HTH_ARAC_FAMILY_2"/>
    <property type="match status" value="1"/>
</dbReference>
<dbReference type="Pfam" id="PF12833">
    <property type="entry name" value="HTH_18"/>
    <property type="match status" value="1"/>
</dbReference>
<evidence type="ECO:0000313" key="4">
    <source>
        <dbReference type="Proteomes" id="UP000251241"/>
    </source>
</evidence>
<dbReference type="AlphaFoldDB" id="A0A2X2LHC6"/>